<dbReference type="Gene3D" id="3.20.20.80">
    <property type="entry name" value="Glycosidases"/>
    <property type="match status" value="1"/>
</dbReference>
<gene>
    <name evidence="8" type="ORF">M0R88_11200</name>
</gene>
<keyword evidence="5" id="KW-1133">Transmembrane helix</keyword>
<evidence type="ECO:0000256" key="4">
    <source>
        <dbReference type="ARBA" id="ARBA00022968"/>
    </source>
</evidence>
<organism evidence="8 9">
    <name type="scientific">Halorussus gelatinilyticus</name>
    <dbReference type="NCBI Taxonomy" id="2937524"/>
    <lineage>
        <taxon>Archaea</taxon>
        <taxon>Methanobacteriati</taxon>
        <taxon>Methanobacteriota</taxon>
        <taxon>Stenosarchaea group</taxon>
        <taxon>Halobacteria</taxon>
        <taxon>Halobacteriales</taxon>
        <taxon>Haladaptataceae</taxon>
        <taxon>Halorussus</taxon>
    </lineage>
</organism>
<dbReference type="RefSeq" id="WP_248653595.1">
    <property type="nucleotide sequence ID" value="NZ_CP096658.1"/>
</dbReference>
<evidence type="ECO:0000256" key="1">
    <source>
        <dbReference type="ARBA" id="ARBA00004323"/>
    </source>
</evidence>
<dbReference type="PANTHER" id="PTHR13572:SF4">
    <property type="entry name" value="RE57134P"/>
    <property type="match status" value="1"/>
</dbReference>
<dbReference type="GO" id="GO:0004559">
    <property type="term" value="F:alpha-mannosidase activity"/>
    <property type="evidence" value="ECO:0007669"/>
    <property type="project" value="TreeGrafter"/>
</dbReference>
<evidence type="ECO:0000256" key="3">
    <source>
        <dbReference type="ARBA" id="ARBA00022801"/>
    </source>
</evidence>
<keyword evidence="9" id="KW-1185">Reference proteome</keyword>
<evidence type="ECO:0000256" key="5">
    <source>
        <dbReference type="ARBA" id="ARBA00022989"/>
    </source>
</evidence>
<proteinExistence type="predicted"/>
<reference evidence="8" key="1">
    <citation type="submission" date="2022-04" db="EMBL/GenBank/DDBJ databases">
        <title>Diverse halophilic archaea isolated from saline environments.</title>
        <authorList>
            <person name="Cui H.-L."/>
        </authorList>
    </citation>
    <scope>NUCLEOTIDE SEQUENCE</scope>
    <source>
        <strain evidence="8">XZYJT40</strain>
    </source>
</reference>
<keyword evidence="4" id="KW-0735">Signal-anchor</keyword>
<dbReference type="InterPro" id="IPR026071">
    <property type="entry name" value="Glyco_Hydrolase_99"/>
</dbReference>
<name>A0A8U0IFM6_9EURY</name>
<protein>
    <submittedName>
        <fullName evidence="8">Uncharacterized protein</fullName>
    </submittedName>
</protein>
<evidence type="ECO:0000256" key="7">
    <source>
        <dbReference type="ARBA" id="ARBA00023136"/>
    </source>
</evidence>
<sequence length="336" mass="37817">MTERRGTSGRGEPSLDVGVVYVPFVGDKFGECTTVAHPAVGRYGDPIPPEVTDEHVRQLLEAGASTVMFNFGEGDDDHERFRAYDDAESSDELDLEPFYVVGQALRRDRDLETDLAFVREHFLGRPNIGRFDGRPVVTLWDVLCLHWAGMQGRRTVRDYVRDRYGGFGELVEFVRSELTVDGLEPFLVGDVFNAAVGGFPDWADPALERLDGVTYWVGYNPANPAANWDEAYDHIETNYDALSSYADENDLAFFPTVIPGFDDLHNECWGLDRRIPRSPEHFRELLALATRYSDRVSVATFNDWTEGTHIERGRFRSENHGSAYLDVLASFSGGKS</sequence>
<evidence type="ECO:0000256" key="2">
    <source>
        <dbReference type="ARBA" id="ARBA00022692"/>
    </source>
</evidence>
<dbReference type="GeneID" id="72190429"/>
<keyword evidence="6" id="KW-0333">Golgi apparatus</keyword>
<accession>A0A8U0IFM6</accession>
<keyword evidence="3" id="KW-0378">Hydrolase</keyword>
<comment type="subcellular location">
    <subcellularLocation>
        <location evidence="1">Golgi apparatus membrane</location>
        <topology evidence="1">Single-pass type II membrane protein</topology>
    </subcellularLocation>
</comment>
<dbReference type="EMBL" id="CP096658">
    <property type="protein sequence ID" value="UPV99093.1"/>
    <property type="molecule type" value="Genomic_DNA"/>
</dbReference>
<evidence type="ECO:0000313" key="8">
    <source>
        <dbReference type="EMBL" id="UPV99093.1"/>
    </source>
</evidence>
<evidence type="ECO:0000313" key="9">
    <source>
        <dbReference type="Proteomes" id="UP000830434"/>
    </source>
</evidence>
<dbReference type="Proteomes" id="UP000830434">
    <property type="component" value="Chromosome"/>
</dbReference>
<keyword evidence="2" id="KW-0812">Transmembrane</keyword>
<dbReference type="PANTHER" id="PTHR13572">
    <property type="entry name" value="ENDO-ALPHA-1,2-MANNOSIDASE"/>
    <property type="match status" value="1"/>
</dbReference>
<evidence type="ECO:0000256" key="6">
    <source>
        <dbReference type="ARBA" id="ARBA00023034"/>
    </source>
</evidence>
<dbReference type="KEGG" id="haxz:M0R88_11200"/>
<keyword evidence="7" id="KW-0472">Membrane</keyword>
<dbReference type="AlphaFoldDB" id="A0A8U0IFM6"/>